<organism evidence="1 2">
    <name type="scientific">Austropuccinia psidii MF-1</name>
    <dbReference type="NCBI Taxonomy" id="1389203"/>
    <lineage>
        <taxon>Eukaryota</taxon>
        <taxon>Fungi</taxon>
        <taxon>Dikarya</taxon>
        <taxon>Basidiomycota</taxon>
        <taxon>Pucciniomycotina</taxon>
        <taxon>Pucciniomycetes</taxon>
        <taxon>Pucciniales</taxon>
        <taxon>Sphaerophragmiaceae</taxon>
        <taxon>Austropuccinia</taxon>
    </lineage>
</organism>
<dbReference type="OrthoDB" id="97058at2759"/>
<keyword evidence="2" id="KW-1185">Reference proteome</keyword>
<comment type="caution">
    <text evidence="1">The sequence shown here is derived from an EMBL/GenBank/DDBJ whole genome shotgun (WGS) entry which is preliminary data.</text>
</comment>
<evidence type="ECO:0000313" key="2">
    <source>
        <dbReference type="Proteomes" id="UP000765509"/>
    </source>
</evidence>
<dbReference type="AlphaFoldDB" id="A0A9Q3BYP3"/>
<proteinExistence type="predicted"/>
<protein>
    <submittedName>
        <fullName evidence="1">Uncharacterized protein</fullName>
    </submittedName>
</protein>
<accession>A0A9Q3BYP3</accession>
<reference evidence="1" key="1">
    <citation type="submission" date="2021-03" db="EMBL/GenBank/DDBJ databases">
        <title>Draft genome sequence of rust myrtle Austropuccinia psidii MF-1, a brazilian biotype.</title>
        <authorList>
            <person name="Quecine M.C."/>
            <person name="Pachon D.M.R."/>
            <person name="Bonatelli M.L."/>
            <person name="Correr F.H."/>
            <person name="Franceschini L.M."/>
            <person name="Leite T.F."/>
            <person name="Margarido G.R.A."/>
            <person name="Almeida C.A."/>
            <person name="Ferrarezi J.A."/>
            <person name="Labate C.A."/>
        </authorList>
    </citation>
    <scope>NUCLEOTIDE SEQUENCE</scope>
    <source>
        <strain evidence="1">MF-1</strain>
    </source>
</reference>
<evidence type="ECO:0000313" key="1">
    <source>
        <dbReference type="EMBL" id="MBW0473555.1"/>
    </source>
</evidence>
<sequence length="135" mass="15929">MNNKNFKLTRTNYLDWKPQMKDFLIIFGYYYLIKNTEAEEETTLADILDSQRKEKELAILCLNCDVRLASQFTLECSDNPQLFWEAIDKRFPPKTLRNQIRYLSEICSYDLSAGKIGDNIKSLIDITQSLYMQNH</sequence>
<name>A0A9Q3BYP3_9BASI</name>
<dbReference type="Proteomes" id="UP000765509">
    <property type="component" value="Unassembled WGS sequence"/>
</dbReference>
<gene>
    <name evidence="1" type="ORF">O181_013270</name>
</gene>
<dbReference type="EMBL" id="AVOT02003446">
    <property type="protein sequence ID" value="MBW0473555.1"/>
    <property type="molecule type" value="Genomic_DNA"/>
</dbReference>